<keyword evidence="3" id="KW-1185">Reference proteome</keyword>
<dbReference type="PANTHER" id="PTHR33377">
    <property type="entry name" value="OS10G0134700 PROTEIN-RELATED"/>
    <property type="match status" value="1"/>
</dbReference>
<dbReference type="Gene3D" id="3.40.50.300">
    <property type="entry name" value="P-loop containing nucleotide triphosphate hydrolases"/>
    <property type="match status" value="1"/>
</dbReference>
<dbReference type="InterPro" id="IPR002182">
    <property type="entry name" value="NB-ARC"/>
</dbReference>
<gene>
    <name evidence="2" type="ORF">QYE76_015534</name>
</gene>
<evidence type="ECO:0000313" key="2">
    <source>
        <dbReference type="EMBL" id="KAK1698837.1"/>
    </source>
</evidence>
<organism evidence="2 3">
    <name type="scientific">Lolium multiflorum</name>
    <name type="common">Italian ryegrass</name>
    <name type="synonym">Lolium perenne subsp. multiflorum</name>
    <dbReference type="NCBI Taxonomy" id="4521"/>
    <lineage>
        <taxon>Eukaryota</taxon>
        <taxon>Viridiplantae</taxon>
        <taxon>Streptophyta</taxon>
        <taxon>Embryophyta</taxon>
        <taxon>Tracheophyta</taxon>
        <taxon>Spermatophyta</taxon>
        <taxon>Magnoliopsida</taxon>
        <taxon>Liliopsida</taxon>
        <taxon>Poales</taxon>
        <taxon>Poaceae</taxon>
        <taxon>BOP clade</taxon>
        <taxon>Pooideae</taxon>
        <taxon>Poodae</taxon>
        <taxon>Poeae</taxon>
        <taxon>Poeae Chloroplast Group 2 (Poeae type)</taxon>
        <taxon>Loliodinae</taxon>
        <taxon>Loliinae</taxon>
        <taxon>Lolium</taxon>
    </lineage>
</organism>
<comment type="caution">
    <text evidence="2">The sequence shown here is derived from an EMBL/GenBank/DDBJ whole genome shotgun (WGS) entry which is preliminary data.</text>
</comment>
<dbReference type="EMBL" id="JAUUTY010000001">
    <property type="protein sequence ID" value="KAK1698837.1"/>
    <property type="molecule type" value="Genomic_DNA"/>
</dbReference>
<sequence length="350" mass="40572">MKEFAIFLMSYPRIYRQPYGAYLFVDKCMFGRQMERELAISFLLHAEPPGNEKFGVLPIVGPPLIGKSTLVEHVCYDDRVRNHFSLILLYIENDLKDEAVTTFRDNCVIKHQNVALDGERLLLIIELLGDVDRVAWKRLLQSAERFMTHGSKIIITSRSEKIVSFGTTEALRLNYLSKEAYWYFFRMLVFGSTDPEEHPKLTSIAMEIASEMCGSFIFAYVVTTLLRANLSARFWCRVLRHLTEHRKKNLFLLGEYPLVDGRPRYVWSMAKTRRGSEDIKFFICGDYQKRPASHGEDPKITAVDLLSGTWSAMPQGKFELLSWKSRIPPYYIYTANCQFVRRESGLTLTK</sequence>
<dbReference type="Pfam" id="PF00931">
    <property type="entry name" value="NB-ARC"/>
    <property type="match status" value="1"/>
</dbReference>
<dbReference type="PANTHER" id="PTHR33377:SF64">
    <property type="entry name" value="NB-ARC DOMAIN-CONTAINING PROTEIN"/>
    <property type="match status" value="1"/>
</dbReference>
<feature type="domain" description="NB-ARC" evidence="1">
    <location>
        <begin position="52"/>
        <end position="192"/>
    </location>
</feature>
<dbReference type="AlphaFoldDB" id="A0AAD8X9A3"/>
<dbReference type="GO" id="GO:0043531">
    <property type="term" value="F:ADP binding"/>
    <property type="evidence" value="ECO:0007669"/>
    <property type="project" value="InterPro"/>
</dbReference>
<name>A0AAD8X9A3_LOLMU</name>
<evidence type="ECO:0000313" key="3">
    <source>
        <dbReference type="Proteomes" id="UP001231189"/>
    </source>
</evidence>
<accession>A0AAD8X9A3</accession>
<proteinExistence type="predicted"/>
<dbReference type="Proteomes" id="UP001231189">
    <property type="component" value="Unassembled WGS sequence"/>
</dbReference>
<dbReference type="InterPro" id="IPR027417">
    <property type="entry name" value="P-loop_NTPase"/>
</dbReference>
<dbReference type="SUPFAM" id="SSF52540">
    <property type="entry name" value="P-loop containing nucleoside triphosphate hydrolases"/>
    <property type="match status" value="1"/>
</dbReference>
<reference evidence="2" key="1">
    <citation type="submission" date="2023-07" db="EMBL/GenBank/DDBJ databases">
        <title>A chromosome-level genome assembly of Lolium multiflorum.</title>
        <authorList>
            <person name="Chen Y."/>
            <person name="Copetti D."/>
            <person name="Kolliker R."/>
            <person name="Studer B."/>
        </authorList>
    </citation>
    <scope>NUCLEOTIDE SEQUENCE</scope>
    <source>
        <strain evidence="2">02402/16</strain>
        <tissue evidence="2">Leaf</tissue>
    </source>
</reference>
<protein>
    <recommendedName>
        <fullName evidence="1">NB-ARC domain-containing protein</fullName>
    </recommendedName>
</protein>
<evidence type="ECO:0000259" key="1">
    <source>
        <dbReference type="Pfam" id="PF00931"/>
    </source>
</evidence>